<dbReference type="EMBL" id="FTNI01000037">
    <property type="protein sequence ID" value="SIS19851.1"/>
    <property type="molecule type" value="Genomic_DNA"/>
</dbReference>
<evidence type="ECO:0000313" key="6">
    <source>
        <dbReference type="Proteomes" id="UP000186096"/>
    </source>
</evidence>
<reference evidence="6" key="1">
    <citation type="submission" date="2017-01" db="EMBL/GenBank/DDBJ databases">
        <authorList>
            <person name="Varghese N."/>
            <person name="Submissions S."/>
        </authorList>
    </citation>
    <scope>NUCLEOTIDE SEQUENCE [LARGE SCALE GENOMIC DNA]</scope>
    <source>
        <strain evidence="6">ATCC 12950</strain>
    </source>
</reference>
<evidence type="ECO:0000256" key="4">
    <source>
        <dbReference type="ARBA" id="ARBA00022801"/>
    </source>
</evidence>
<dbReference type="Gene3D" id="3.40.50.1450">
    <property type="entry name" value="HybD-like"/>
    <property type="match status" value="1"/>
</dbReference>
<name>A0A1N7H4Z1_9ACTN</name>
<dbReference type="Pfam" id="PF01750">
    <property type="entry name" value="HycI"/>
    <property type="match status" value="1"/>
</dbReference>
<dbReference type="Proteomes" id="UP000186096">
    <property type="component" value="Unassembled WGS sequence"/>
</dbReference>
<dbReference type="InterPro" id="IPR023430">
    <property type="entry name" value="Pept_HybD-like_dom_sf"/>
</dbReference>
<protein>
    <submittedName>
        <fullName evidence="5">Hydrogenase maturation protease</fullName>
    </submittedName>
</protein>
<dbReference type="GO" id="GO:0004190">
    <property type="term" value="F:aspartic-type endopeptidase activity"/>
    <property type="evidence" value="ECO:0007669"/>
    <property type="project" value="UniProtKB-KW"/>
</dbReference>
<evidence type="ECO:0000313" key="5">
    <source>
        <dbReference type="EMBL" id="SIS19851.1"/>
    </source>
</evidence>
<dbReference type="CDD" id="cd00518">
    <property type="entry name" value="H2MP"/>
    <property type="match status" value="1"/>
</dbReference>
<keyword evidence="6" id="KW-1185">Reference proteome</keyword>
<dbReference type="AlphaFoldDB" id="A0A1N7H4Z1"/>
<keyword evidence="2 5" id="KW-0645">Protease</keyword>
<dbReference type="InterPro" id="IPR000671">
    <property type="entry name" value="Peptidase_A31"/>
</dbReference>
<gene>
    <name evidence="5" type="ORF">SAMN05421833_13712</name>
</gene>
<dbReference type="GO" id="GO:0008047">
    <property type="term" value="F:enzyme activator activity"/>
    <property type="evidence" value="ECO:0007669"/>
    <property type="project" value="InterPro"/>
</dbReference>
<dbReference type="GO" id="GO:0016485">
    <property type="term" value="P:protein processing"/>
    <property type="evidence" value="ECO:0007669"/>
    <property type="project" value="TreeGrafter"/>
</dbReference>
<keyword evidence="4" id="KW-0378">Hydrolase</keyword>
<keyword evidence="3" id="KW-0064">Aspartyl protease</keyword>
<dbReference type="SUPFAM" id="SSF53163">
    <property type="entry name" value="HybD-like"/>
    <property type="match status" value="1"/>
</dbReference>
<proteinExistence type="inferred from homology"/>
<evidence type="ECO:0000256" key="2">
    <source>
        <dbReference type="ARBA" id="ARBA00022670"/>
    </source>
</evidence>
<evidence type="ECO:0000256" key="1">
    <source>
        <dbReference type="ARBA" id="ARBA00006814"/>
    </source>
</evidence>
<dbReference type="PANTHER" id="PTHR30302:SF1">
    <property type="entry name" value="HYDROGENASE 2 MATURATION PROTEASE"/>
    <property type="match status" value="1"/>
</dbReference>
<sequence>MSTRDDIVVIGLGGDGRGDDAAGLEVVRRLRGRLSSSVVIVESAGDPAQLVEAWTGARLAVVIDAVSSGAAPGTVHRRTGVEGGPSWHGSSHSFGLADAVDLGRVLGRMPAQLVVIGVEGGDFTIGAPITPPVLSAIDALVRELEERFRQDSP</sequence>
<dbReference type="PANTHER" id="PTHR30302">
    <property type="entry name" value="HYDROGENASE 1 MATURATION PROTEASE"/>
    <property type="match status" value="1"/>
</dbReference>
<dbReference type="STRING" id="58117.SAMN05421833_13712"/>
<dbReference type="OrthoDB" id="164170at2"/>
<accession>A0A1N7H4Z1</accession>
<evidence type="ECO:0000256" key="3">
    <source>
        <dbReference type="ARBA" id="ARBA00022750"/>
    </source>
</evidence>
<dbReference type="RefSeq" id="WP_076441853.1">
    <property type="nucleotide sequence ID" value="NZ_FTNI01000037.1"/>
</dbReference>
<organism evidence="5 6">
    <name type="scientific">Microbispora rosea</name>
    <dbReference type="NCBI Taxonomy" id="58117"/>
    <lineage>
        <taxon>Bacteria</taxon>
        <taxon>Bacillati</taxon>
        <taxon>Actinomycetota</taxon>
        <taxon>Actinomycetes</taxon>
        <taxon>Streptosporangiales</taxon>
        <taxon>Streptosporangiaceae</taxon>
        <taxon>Microbispora</taxon>
    </lineage>
</organism>
<comment type="similarity">
    <text evidence="1">Belongs to the peptidase A31 family.</text>
</comment>
<dbReference type="NCBIfam" id="TIGR00072">
    <property type="entry name" value="hydrog_prot"/>
    <property type="match status" value="1"/>
</dbReference>